<evidence type="ECO:0000256" key="2">
    <source>
        <dbReference type="ARBA" id="ARBA00022679"/>
    </source>
</evidence>
<evidence type="ECO:0000259" key="4">
    <source>
        <dbReference type="Pfam" id="PF13302"/>
    </source>
</evidence>
<name>A0AA40CF04_9PEZI</name>
<keyword evidence="2" id="KW-0808">Transferase</keyword>
<dbReference type="InterPro" id="IPR000182">
    <property type="entry name" value="GNAT_dom"/>
</dbReference>
<dbReference type="InterPro" id="IPR039135">
    <property type="entry name" value="NAT9-like"/>
</dbReference>
<evidence type="ECO:0000313" key="6">
    <source>
        <dbReference type="Proteomes" id="UP001174934"/>
    </source>
</evidence>
<dbReference type="EMBL" id="JAULSR010000001">
    <property type="protein sequence ID" value="KAK0636351.1"/>
    <property type="molecule type" value="Genomic_DNA"/>
</dbReference>
<evidence type="ECO:0000256" key="3">
    <source>
        <dbReference type="ARBA" id="ARBA00023315"/>
    </source>
</evidence>
<evidence type="ECO:0000313" key="5">
    <source>
        <dbReference type="EMBL" id="KAK0636351.1"/>
    </source>
</evidence>
<organism evidence="5 6">
    <name type="scientific">Bombardia bombarda</name>
    <dbReference type="NCBI Taxonomy" id="252184"/>
    <lineage>
        <taxon>Eukaryota</taxon>
        <taxon>Fungi</taxon>
        <taxon>Dikarya</taxon>
        <taxon>Ascomycota</taxon>
        <taxon>Pezizomycotina</taxon>
        <taxon>Sordariomycetes</taxon>
        <taxon>Sordariomycetidae</taxon>
        <taxon>Sordariales</taxon>
        <taxon>Lasiosphaeriaceae</taxon>
        <taxon>Bombardia</taxon>
    </lineage>
</organism>
<keyword evidence="3" id="KW-0012">Acyltransferase</keyword>
<dbReference type="Gene3D" id="3.40.630.30">
    <property type="match status" value="1"/>
</dbReference>
<evidence type="ECO:0000256" key="1">
    <source>
        <dbReference type="ARBA" id="ARBA00009342"/>
    </source>
</evidence>
<gene>
    <name evidence="5" type="ORF">B0T17DRAFT_78760</name>
</gene>
<dbReference type="Pfam" id="PF13302">
    <property type="entry name" value="Acetyltransf_3"/>
    <property type="match status" value="1"/>
</dbReference>
<dbReference type="Proteomes" id="UP001174934">
    <property type="component" value="Unassembled WGS sequence"/>
</dbReference>
<comment type="similarity">
    <text evidence="1">Belongs to the acetyltransferase family. GNAT subfamily.</text>
</comment>
<sequence>MKLNESIGEYLLFFPKNIAARFDTSCHDVSIRLTNKPTNTAVSTDKVVLVPYDRRHVLTYHAWMEDPAIQEATASERLTLEAEYENQQSWRESHDKLTFIICHQKHQKQQKPTIAVAVAGEVDSPGRMVGDINIFLNPDDEEEEEKEGIEKVEEKEFACIGEIDIMIANARDRGRGVGRAAVLAFLKYMSQNREGILREYYADYNGAAPAAAGNEEGRRSGSGEGPKLKFKALVAKIKEGNVKSIALFKSLGFEQEGEVNYFGELKFVLHDPFGAGSANITCPDGYAELRYARVEEE</sequence>
<reference evidence="5" key="1">
    <citation type="submission" date="2023-06" db="EMBL/GenBank/DDBJ databases">
        <title>Genome-scale phylogeny and comparative genomics of the fungal order Sordariales.</title>
        <authorList>
            <consortium name="Lawrence Berkeley National Laboratory"/>
            <person name="Hensen N."/>
            <person name="Bonometti L."/>
            <person name="Westerberg I."/>
            <person name="Brannstrom I.O."/>
            <person name="Guillou S."/>
            <person name="Cros-Aarteil S."/>
            <person name="Calhoun S."/>
            <person name="Haridas S."/>
            <person name="Kuo A."/>
            <person name="Mondo S."/>
            <person name="Pangilinan J."/>
            <person name="Riley R."/>
            <person name="LaButti K."/>
            <person name="Andreopoulos B."/>
            <person name="Lipzen A."/>
            <person name="Chen C."/>
            <person name="Yanf M."/>
            <person name="Daum C."/>
            <person name="Ng V."/>
            <person name="Clum A."/>
            <person name="Steindorff A."/>
            <person name="Ohm R."/>
            <person name="Martin F."/>
            <person name="Silar P."/>
            <person name="Natvig D."/>
            <person name="Lalanne C."/>
            <person name="Gautier V."/>
            <person name="Ament-velasquez S.L."/>
            <person name="Kruys A."/>
            <person name="Hutchinson M.I."/>
            <person name="Powell A.J."/>
            <person name="Barry K."/>
            <person name="Miller A.N."/>
            <person name="Grigoriev I.V."/>
            <person name="Debuchy R."/>
            <person name="Gladieux P."/>
            <person name="Thoren M.H."/>
            <person name="Johannesson H."/>
        </authorList>
    </citation>
    <scope>NUCLEOTIDE SEQUENCE</scope>
    <source>
        <strain evidence="5">SMH3391-2</strain>
    </source>
</reference>
<dbReference type="SUPFAM" id="SSF55729">
    <property type="entry name" value="Acyl-CoA N-acyltransferases (Nat)"/>
    <property type="match status" value="1"/>
</dbReference>
<comment type="caution">
    <text evidence="5">The sequence shown here is derived from an EMBL/GenBank/DDBJ whole genome shotgun (WGS) entry which is preliminary data.</text>
</comment>
<keyword evidence="6" id="KW-1185">Reference proteome</keyword>
<protein>
    <submittedName>
        <fullName evidence="5">GNAT domain-containing protein</fullName>
    </submittedName>
</protein>
<dbReference type="InterPro" id="IPR016181">
    <property type="entry name" value="Acyl_CoA_acyltransferase"/>
</dbReference>
<proteinExistence type="inferred from homology"/>
<feature type="domain" description="N-acetyltransferase" evidence="4">
    <location>
        <begin position="47"/>
        <end position="254"/>
    </location>
</feature>
<dbReference type="AlphaFoldDB" id="A0AA40CF04"/>
<dbReference type="GO" id="GO:0008080">
    <property type="term" value="F:N-acetyltransferase activity"/>
    <property type="evidence" value="ECO:0007669"/>
    <property type="project" value="InterPro"/>
</dbReference>
<dbReference type="PANTHER" id="PTHR13256">
    <property type="entry name" value="N-ACETYLTRANSFERASE 9"/>
    <property type="match status" value="1"/>
</dbReference>
<dbReference type="PANTHER" id="PTHR13256:SF16">
    <property type="entry name" value="ALPHA_BETA-TUBULIN-N-ACETYLTRANSFERASE 9"/>
    <property type="match status" value="1"/>
</dbReference>
<accession>A0AA40CF04</accession>